<dbReference type="GO" id="GO:0009425">
    <property type="term" value="C:bacterial-type flagellum basal body"/>
    <property type="evidence" value="ECO:0007669"/>
    <property type="project" value="UniProtKB-SubCell"/>
</dbReference>
<evidence type="ECO:0000259" key="14">
    <source>
        <dbReference type="Pfam" id="PF14842"/>
    </source>
</evidence>
<dbReference type="GO" id="GO:0003774">
    <property type="term" value="F:cytoskeletal motor activity"/>
    <property type="evidence" value="ECO:0007669"/>
    <property type="project" value="InterPro"/>
</dbReference>
<dbReference type="Gene3D" id="1.10.220.30">
    <property type="match status" value="3"/>
</dbReference>
<protein>
    <recommendedName>
        <fullName evidence="4 11">Flagellar motor switch protein FliG</fullName>
    </recommendedName>
</protein>
<comment type="subcellular location">
    <subcellularLocation>
        <location evidence="1 11">Bacterial flagellum basal body</location>
    </subcellularLocation>
    <subcellularLocation>
        <location evidence="2 11">Cell inner membrane</location>
        <topology evidence="2 11">Peripheral membrane protein</topology>
        <orientation evidence="2 11">Cytoplasmic side</orientation>
    </subcellularLocation>
</comment>
<evidence type="ECO:0000256" key="8">
    <source>
        <dbReference type="ARBA" id="ARBA00023136"/>
    </source>
</evidence>
<dbReference type="GO" id="GO:0071973">
    <property type="term" value="P:bacterial-type flagellum-dependent cell motility"/>
    <property type="evidence" value="ECO:0007669"/>
    <property type="project" value="InterPro"/>
</dbReference>
<keyword evidence="15" id="KW-0969">Cilium</keyword>
<dbReference type="AlphaFoldDB" id="A0A2N5Y7S3"/>
<dbReference type="InterPro" id="IPR032779">
    <property type="entry name" value="FliG_M"/>
</dbReference>
<name>A0A2N5Y7S3_9GAMM</name>
<comment type="caution">
    <text evidence="15">The sequence shown here is derived from an EMBL/GenBank/DDBJ whole genome shotgun (WGS) entry which is preliminary data.</text>
</comment>
<organism evidence="15 16">
    <name type="scientific">Kineobactrum sediminis</name>
    <dbReference type="NCBI Taxonomy" id="1905677"/>
    <lineage>
        <taxon>Bacteria</taxon>
        <taxon>Pseudomonadati</taxon>
        <taxon>Pseudomonadota</taxon>
        <taxon>Gammaproteobacteria</taxon>
        <taxon>Cellvibrionales</taxon>
        <taxon>Halieaceae</taxon>
        <taxon>Kineobactrum</taxon>
    </lineage>
</organism>
<dbReference type="NCBIfam" id="TIGR00207">
    <property type="entry name" value="fliG"/>
    <property type="match status" value="1"/>
</dbReference>
<keyword evidence="6 11" id="KW-0145">Chemotaxis</keyword>
<reference evidence="16" key="1">
    <citation type="submission" date="2017-11" db="EMBL/GenBank/DDBJ databases">
        <title>The draft genome sequence of Chromatocurvus sp. F02.</title>
        <authorList>
            <person name="Du Z.-J."/>
            <person name="Chang Y.-Q."/>
        </authorList>
    </citation>
    <scope>NUCLEOTIDE SEQUENCE [LARGE SCALE GENOMIC DNA]</scope>
    <source>
        <strain evidence="16">F02</strain>
    </source>
</reference>
<feature type="domain" description="Flagellar motor switch protein FliG C-terminal" evidence="12">
    <location>
        <begin position="212"/>
        <end position="319"/>
    </location>
</feature>
<evidence type="ECO:0000313" key="16">
    <source>
        <dbReference type="Proteomes" id="UP000234845"/>
    </source>
</evidence>
<dbReference type="InterPro" id="IPR028263">
    <property type="entry name" value="FliG_N"/>
</dbReference>
<dbReference type="Proteomes" id="UP000234845">
    <property type="component" value="Unassembled WGS sequence"/>
</dbReference>
<dbReference type="Pfam" id="PF14842">
    <property type="entry name" value="FliG_N"/>
    <property type="match status" value="1"/>
</dbReference>
<dbReference type="Pfam" id="PF14841">
    <property type="entry name" value="FliG_M"/>
    <property type="match status" value="1"/>
</dbReference>
<dbReference type="GO" id="GO:0005886">
    <property type="term" value="C:plasma membrane"/>
    <property type="evidence" value="ECO:0007669"/>
    <property type="project" value="UniProtKB-SubCell"/>
</dbReference>
<comment type="function">
    <text evidence="10 11">FliG is one of three proteins (FliG, FliN, FliM) that forms the rotor-mounted switch complex (C ring), located at the base of the basal body. This complex interacts with the CheY and CheZ chemotaxis proteins, in addition to contacting components of the motor that determine the direction of flagellar rotation.</text>
</comment>
<accession>A0A2N5Y7S3</accession>
<gene>
    <name evidence="15" type="primary">fliG</name>
    <name evidence="15" type="ORF">CWI75_01065</name>
</gene>
<evidence type="ECO:0000256" key="10">
    <source>
        <dbReference type="ARBA" id="ARBA00025598"/>
    </source>
</evidence>
<evidence type="ECO:0000256" key="4">
    <source>
        <dbReference type="ARBA" id="ARBA00021870"/>
    </source>
</evidence>
<keyword evidence="15" id="KW-0966">Cell projection</keyword>
<evidence type="ECO:0000259" key="13">
    <source>
        <dbReference type="Pfam" id="PF14841"/>
    </source>
</evidence>
<dbReference type="OrthoDB" id="9780302at2"/>
<evidence type="ECO:0000256" key="6">
    <source>
        <dbReference type="ARBA" id="ARBA00022500"/>
    </source>
</evidence>
<evidence type="ECO:0000256" key="7">
    <source>
        <dbReference type="ARBA" id="ARBA00022779"/>
    </source>
</evidence>
<evidence type="ECO:0000256" key="5">
    <source>
        <dbReference type="ARBA" id="ARBA00022475"/>
    </source>
</evidence>
<dbReference type="PANTHER" id="PTHR30534:SF0">
    <property type="entry name" value="FLAGELLAR MOTOR SWITCH PROTEIN FLIG"/>
    <property type="match status" value="1"/>
</dbReference>
<evidence type="ECO:0000256" key="1">
    <source>
        <dbReference type="ARBA" id="ARBA00004117"/>
    </source>
</evidence>
<evidence type="ECO:0000256" key="9">
    <source>
        <dbReference type="ARBA" id="ARBA00023143"/>
    </source>
</evidence>
<dbReference type="PRINTS" id="PR00954">
    <property type="entry name" value="FLGMOTORFLIG"/>
</dbReference>
<feature type="domain" description="Flagellar motor switch protein FliG N-terminal" evidence="14">
    <location>
        <begin position="1"/>
        <end position="100"/>
    </location>
</feature>
<dbReference type="PIRSF" id="PIRSF003161">
    <property type="entry name" value="FliG"/>
    <property type="match status" value="1"/>
</dbReference>
<dbReference type="InterPro" id="IPR000090">
    <property type="entry name" value="Flg_Motor_Flig"/>
</dbReference>
<evidence type="ECO:0000256" key="11">
    <source>
        <dbReference type="PIRNR" id="PIRNR003161"/>
    </source>
</evidence>
<keyword evidence="7 11" id="KW-0283">Flagellar rotation</keyword>
<dbReference type="GO" id="GO:0006935">
    <property type="term" value="P:chemotaxis"/>
    <property type="evidence" value="ECO:0007669"/>
    <property type="project" value="UniProtKB-KW"/>
</dbReference>
<keyword evidence="9 11" id="KW-0975">Bacterial flagellum</keyword>
<dbReference type="InterPro" id="IPR023087">
    <property type="entry name" value="Flg_Motor_Flig_C"/>
</dbReference>
<keyword evidence="11" id="KW-0997">Cell inner membrane</keyword>
<evidence type="ECO:0000256" key="2">
    <source>
        <dbReference type="ARBA" id="ARBA00004515"/>
    </source>
</evidence>
<sequence length="327" mass="35550">MSGADRAAILLMSLGEKEASTVLQLMGAREVQKIGNSMASMSGVSRDQVSQVLDSFLTAADQKTSLGMGSDDYVRRVMQEALGDKASNMIDRILLGRDSKGLESLKWMDPRSVAEMIRQEHPQIIAIVLAYLDSDQAAEILGFLPERARADVIMRIATLDGIPPSALSELDDVIQKQSTGSENVKSSSVGGVRTAAEILNLVDGQTEQSVLEAMRESDASLSQQIQDQMFVFENLLDIDDRGIQVILREVQNDVLVVALKGSDQSVKDKILKNMSRRAAEMLNEDMEAKGPVRVADVEAAQKEILVAVRSLADQGQIELGGKGEEYV</sequence>
<feature type="domain" description="Flagellar motor switch protein FliG middle" evidence="13">
    <location>
        <begin position="110"/>
        <end position="181"/>
    </location>
</feature>
<keyword evidence="15" id="KW-0282">Flagellum</keyword>
<dbReference type="SUPFAM" id="SSF48029">
    <property type="entry name" value="FliG"/>
    <property type="match status" value="2"/>
</dbReference>
<dbReference type="Pfam" id="PF01706">
    <property type="entry name" value="FliG_C"/>
    <property type="match status" value="1"/>
</dbReference>
<dbReference type="FunFam" id="1.10.220.30:FF:000001">
    <property type="entry name" value="Flagellar motor switch protein FliG"/>
    <property type="match status" value="1"/>
</dbReference>
<dbReference type="EMBL" id="PKLZ01000001">
    <property type="protein sequence ID" value="PLW84442.1"/>
    <property type="molecule type" value="Genomic_DNA"/>
</dbReference>
<keyword evidence="5 11" id="KW-1003">Cell membrane</keyword>
<evidence type="ECO:0000313" key="15">
    <source>
        <dbReference type="EMBL" id="PLW84442.1"/>
    </source>
</evidence>
<keyword evidence="16" id="KW-1185">Reference proteome</keyword>
<proteinExistence type="inferred from homology"/>
<evidence type="ECO:0000256" key="3">
    <source>
        <dbReference type="ARBA" id="ARBA00010299"/>
    </source>
</evidence>
<dbReference type="InterPro" id="IPR011002">
    <property type="entry name" value="FliG_a-hlx"/>
</dbReference>
<evidence type="ECO:0000259" key="12">
    <source>
        <dbReference type="Pfam" id="PF01706"/>
    </source>
</evidence>
<comment type="similarity">
    <text evidence="3 11">Belongs to the FliG family.</text>
</comment>
<dbReference type="PANTHER" id="PTHR30534">
    <property type="entry name" value="FLAGELLAR MOTOR SWITCH PROTEIN FLIG"/>
    <property type="match status" value="1"/>
</dbReference>
<keyword evidence="8 11" id="KW-0472">Membrane</keyword>